<dbReference type="Pfam" id="PF02191">
    <property type="entry name" value="OLF"/>
    <property type="match status" value="1"/>
</dbReference>
<keyword evidence="3" id="KW-1003">Cell membrane</keyword>
<dbReference type="InterPro" id="IPR013783">
    <property type="entry name" value="Ig-like_fold"/>
</dbReference>
<sequence length="1292" mass="143114">MTVYHSVTGEAKGDDRKKLQDSTRKSRHHDCNSNDYKVSSNHDKIITLNLPGPHLSNDAKGNRSGKSHHVNRCRKNVCSVPATGAVSNRTYHGPYIIAFVVICVAQAASIFYLHHQLNIMRRNHFEEHSSVHQQLARLMTELRRIKTDEAYVNSLKKLDSFYQKQENLDIITDDEEYDAHSSGFSSHLAAGSEDLKNRRKIRIEGRGSDFENKLLNFDYYFDYSGDEETLDDYLLFDEETRAGEERNFVPLNIDQNNAVLDNKNSSKLNEKGTYNDLILNVSSLDRPKRWADYDQTQRRSFRRARERQYEDQWQSWPDTSSHGRRRTTFKADNKIASRKNGRRRPGRGVSRKDRAVYSDFGTSSGKSLNEADTSGSYRAVRLRGLLTRGRGRKDNVDYSPVIDPSHATNVAEGRAFSSPYRHSDNFMSGVQRSTTHVASGHEGRRHVTVSNIDMPDGRGHSLLIHNTAPRTISGPKIPERLHNSRNFVNISRNTGNTSTTYDTQSDQATQEETTAGVSSSQDAPEEEDTSWLQLTSYSKIPYDAIEEFCTRTRASCPPGPVGPEGRAGERGRTGSKGETGPTGPKGSTGPVGPPGLTGQRGPPGIDGKKGDMGNTGLTGLDGRDGLPGEPGLDGIPGRNGLDGIPGVDGIPGFDGLPGRDGRNGTDGATGPQGIQGVTGDKGVRGLPGPRGRTGDPGLAGAPGVPGVNTWKVNGTSPRHLLIPPALPGPVTGWSPGPLVVREGDDVRMRCEATGVPTPRVHWRRGDGASIPTGYGKDAGVTGSVLNLTRVRRDHTGGYECIAYNGVPPDAVRTFLLEVHFEPFIQVKEWKVGAFNGSSARMECRVESFPAALTYWENKHGQLLENSDKYRIYNVPHTTYVWMRTLVLLLTNISSSDYGNFYCIAKNELAVTRGAVELYETDPRRYKPSTGASSGVSFGPEAPNYSELFGDLCPPQPVCEACPPPPPPVHDSGFLYCLNIGQFGNDTYPGFKNRSLDCKLSAIGKPVFNRHSNSDYGAWLRDVRPRKFYEPYYYATKPSEPETLYEYENKEKFRKDNYTKNYTLPFAFTGNSHVVYNGALYYHESNSSNVIKFDFIANSVKFQPLPLLASSGDNFLYTETRSYLDLAADENGIWAIYGIPSNNNTVVVKLEPDTLNIEYSWNISLNHHKFGEMFVTCGVLYGIDSATERETKIRFALDLYTHQALDVDLLFSNPFRKTTTLGYNPLAKELYSWDSGNQLNYPVVYIDIGYHAPSEDLGVLVVPEHDHDVEVVRRERLAAPAAVVAEGGQNGRA</sequence>
<comment type="caution">
    <text evidence="11">Lacks conserved residue(s) required for the propagation of feature annotation.</text>
</comment>
<dbReference type="InterPro" id="IPR050605">
    <property type="entry name" value="Olfactomedin-like_domain"/>
</dbReference>
<dbReference type="PROSITE" id="PS50835">
    <property type="entry name" value="IG_LIKE"/>
    <property type="match status" value="2"/>
</dbReference>
<evidence type="ECO:0000259" key="15">
    <source>
        <dbReference type="PROSITE" id="PS51132"/>
    </source>
</evidence>
<dbReference type="InterPro" id="IPR003598">
    <property type="entry name" value="Ig_sub2"/>
</dbReference>
<accession>A0A979FYG5</accession>
<feature type="region of interest" description="Disordered" evidence="12">
    <location>
        <begin position="552"/>
        <end position="704"/>
    </location>
</feature>
<feature type="compositionally biased region" description="Polar residues" evidence="12">
    <location>
        <begin position="311"/>
        <end position="320"/>
    </location>
</feature>
<dbReference type="GeneID" id="108681963"/>
<feature type="compositionally biased region" description="Polar residues" evidence="12">
    <location>
        <begin position="360"/>
        <end position="373"/>
    </location>
</feature>
<organism evidence="16 17">
    <name type="scientific">Hyalella azteca</name>
    <name type="common">Amphipod</name>
    <dbReference type="NCBI Taxonomy" id="294128"/>
    <lineage>
        <taxon>Eukaryota</taxon>
        <taxon>Metazoa</taxon>
        <taxon>Ecdysozoa</taxon>
        <taxon>Arthropoda</taxon>
        <taxon>Crustacea</taxon>
        <taxon>Multicrustacea</taxon>
        <taxon>Malacostraca</taxon>
        <taxon>Eumalacostraca</taxon>
        <taxon>Peracarida</taxon>
        <taxon>Amphipoda</taxon>
        <taxon>Senticaudata</taxon>
        <taxon>Talitrida</taxon>
        <taxon>Talitroidea</taxon>
        <taxon>Hyalellidae</taxon>
        <taxon>Hyalella</taxon>
    </lineage>
</organism>
<dbReference type="FunFam" id="2.60.40.10:FF:000328">
    <property type="entry name" value="CLUMA_CG000981, isoform A"/>
    <property type="match status" value="1"/>
</dbReference>
<protein>
    <submittedName>
        <fullName evidence="17">Uncharacterized protein LOC108681963</fullName>
    </submittedName>
</protein>
<dbReference type="SMART" id="SM00284">
    <property type="entry name" value="OLF"/>
    <property type="match status" value="1"/>
</dbReference>
<feature type="compositionally biased region" description="Basic and acidic residues" evidence="12">
    <location>
        <begin position="11"/>
        <end position="32"/>
    </location>
</feature>
<dbReference type="PROSITE" id="PS51132">
    <property type="entry name" value="OLF"/>
    <property type="match status" value="1"/>
</dbReference>
<evidence type="ECO:0000256" key="7">
    <source>
        <dbReference type="ARBA" id="ARBA00023136"/>
    </source>
</evidence>
<dbReference type="Proteomes" id="UP000694843">
    <property type="component" value="Unplaced"/>
</dbReference>
<dbReference type="GO" id="GO:0007165">
    <property type="term" value="P:signal transduction"/>
    <property type="evidence" value="ECO:0007669"/>
    <property type="project" value="TreeGrafter"/>
</dbReference>
<dbReference type="InterPro" id="IPR007110">
    <property type="entry name" value="Ig-like_dom"/>
</dbReference>
<dbReference type="Pfam" id="PF01391">
    <property type="entry name" value="Collagen"/>
    <property type="match status" value="2"/>
</dbReference>
<evidence type="ECO:0000256" key="2">
    <source>
        <dbReference type="ARBA" id="ARBA00004613"/>
    </source>
</evidence>
<dbReference type="InterPro" id="IPR036179">
    <property type="entry name" value="Ig-like_dom_sf"/>
</dbReference>
<keyword evidence="7 13" id="KW-0472">Membrane</keyword>
<feature type="domain" description="Ig-like" evidence="14">
    <location>
        <begin position="822"/>
        <end position="918"/>
    </location>
</feature>
<keyword evidence="16" id="KW-1185">Reference proteome</keyword>
<feature type="region of interest" description="Disordered" evidence="12">
    <location>
        <begin position="311"/>
        <end position="373"/>
    </location>
</feature>
<evidence type="ECO:0000313" key="16">
    <source>
        <dbReference type="Proteomes" id="UP000694843"/>
    </source>
</evidence>
<feature type="transmembrane region" description="Helical" evidence="13">
    <location>
        <begin position="95"/>
        <end position="113"/>
    </location>
</feature>
<dbReference type="RefSeq" id="XP_047741615.1">
    <property type="nucleotide sequence ID" value="XM_047885659.1"/>
</dbReference>
<dbReference type="PANTHER" id="PTHR23192:SF85">
    <property type="entry name" value="GLIOMEDIN"/>
    <property type="match status" value="1"/>
</dbReference>
<dbReference type="Pfam" id="PF13927">
    <property type="entry name" value="Ig_3"/>
    <property type="match status" value="2"/>
</dbReference>
<dbReference type="GO" id="GO:0005615">
    <property type="term" value="C:extracellular space"/>
    <property type="evidence" value="ECO:0007669"/>
    <property type="project" value="TreeGrafter"/>
</dbReference>
<feature type="region of interest" description="Disordered" evidence="12">
    <location>
        <begin position="470"/>
        <end position="531"/>
    </location>
</feature>
<dbReference type="SMART" id="SM00408">
    <property type="entry name" value="IGc2"/>
    <property type="match status" value="2"/>
</dbReference>
<reference evidence="17" key="1">
    <citation type="submission" date="2025-08" db="UniProtKB">
        <authorList>
            <consortium name="RefSeq"/>
        </authorList>
    </citation>
    <scope>IDENTIFICATION</scope>
    <source>
        <tissue evidence="17">Whole organism</tissue>
    </source>
</reference>
<evidence type="ECO:0000256" key="3">
    <source>
        <dbReference type="ARBA" id="ARBA00022475"/>
    </source>
</evidence>
<comment type="subcellular location">
    <subcellularLocation>
        <location evidence="1">Cell membrane</location>
    </subcellularLocation>
    <subcellularLocation>
        <location evidence="2">Secreted</location>
    </subcellularLocation>
</comment>
<evidence type="ECO:0000256" key="4">
    <source>
        <dbReference type="ARBA" id="ARBA00022525"/>
    </source>
</evidence>
<evidence type="ECO:0000259" key="14">
    <source>
        <dbReference type="PROSITE" id="PS50835"/>
    </source>
</evidence>
<evidence type="ECO:0000256" key="8">
    <source>
        <dbReference type="ARBA" id="ARBA00023157"/>
    </source>
</evidence>
<evidence type="ECO:0000256" key="9">
    <source>
        <dbReference type="ARBA" id="ARBA00023180"/>
    </source>
</evidence>
<dbReference type="SUPFAM" id="SSF48726">
    <property type="entry name" value="Immunoglobulin"/>
    <property type="match status" value="2"/>
</dbReference>
<keyword evidence="4" id="KW-0964">Secreted</keyword>
<evidence type="ECO:0000256" key="1">
    <source>
        <dbReference type="ARBA" id="ARBA00004236"/>
    </source>
</evidence>
<keyword evidence="8" id="KW-1015">Disulfide bond</keyword>
<keyword evidence="5" id="KW-0732">Signal</keyword>
<dbReference type="PANTHER" id="PTHR23192">
    <property type="entry name" value="OLFACTOMEDIN-RELATED"/>
    <property type="match status" value="1"/>
</dbReference>
<evidence type="ECO:0000256" key="13">
    <source>
        <dbReference type="SAM" id="Phobius"/>
    </source>
</evidence>
<dbReference type="KEGG" id="hazt:108681963"/>
<evidence type="ECO:0000313" key="17">
    <source>
        <dbReference type="RefSeq" id="XP_047741615.1"/>
    </source>
</evidence>
<evidence type="ECO:0000256" key="11">
    <source>
        <dbReference type="PROSITE-ProRule" id="PRU00446"/>
    </source>
</evidence>
<keyword evidence="10" id="KW-0393">Immunoglobulin domain</keyword>
<feature type="compositionally biased region" description="Basic residues" evidence="12">
    <location>
        <begin position="336"/>
        <end position="346"/>
    </location>
</feature>
<feature type="domain" description="Olfactomedin-like" evidence="15">
    <location>
        <begin position="996"/>
        <end position="1246"/>
    </location>
</feature>
<keyword evidence="13" id="KW-0812">Transmembrane</keyword>
<feature type="region of interest" description="Disordered" evidence="12">
    <location>
        <begin position="51"/>
        <end position="70"/>
    </location>
</feature>
<dbReference type="SMART" id="SM00409">
    <property type="entry name" value="IG"/>
    <property type="match status" value="2"/>
</dbReference>
<evidence type="ECO:0000256" key="6">
    <source>
        <dbReference type="ARBA" id="ARBA00022737"/>
    </source>
</evidence>
<dbReference type="Gene3D" id="2.60.40.10">
    <property type="entry name" value="Immunoglobulins"/>
    <property type="match status" value="2"/>
</dbReference>
<feature type="region of interest" description="Disordered" evidence="12">
    <location>
        <begin position="1"/>
        <end position="33"/>
    </location>
</feature>
<dbReference type="InterPro" id="IPR003112">
    <property type="entry name" value="Olfac-like_dom"/>
</dbReference>
<gene>
    <name evidence="17" type="primary">LOC108681963</name>
</gene>
<keyword evidence="9" id="KW-0325">Glycoprotein</keyword>
<feature type="domain" description="Ig-like" evidence="14">
    <location>
        <begin position="723"/>
        <end position="805"/>
    </location>
</feature>
<feature type="compositionally biased region" description="Low complexity" evidence="12">
    <location>
        <begin position="695"/>
        <end position="704"/>
    </location>
</feature>
<keyword evidence="13" id="KW-1133">Transmembrane helix</keyword>
<name>A0A979FYG5_HYAAZ</name>
<evidence type="ECO:0000256" key="10">
    <source>
        <dbReference type="ARBA" id="ARBA00023319"/>
    </source>
</evidence>
<dbReference type="InterPro" id="IPR003599">
    <property type="entry name" value="Ig_sub"/>
</dbReference>
<feature type="compositionally biased region" description="Low complexity" evidence="12">
    <location>
        <begin position="576"/>
        <end position="590"/>
    </location>
</feature>
<dbReference type="OrthoDB" id="8626508at2759"/>
<keyword evidence="6" id="KW-0677">Repeat</keyword>
<proteinExistence type="predicted"/>
<evidence type="ECO:0000256" key="12">
    <source>
        <dbReference type="SAM" id="MobiDB-lite"/>
    </source>
</evidence>
<dbReference type="InterPro" id="IPR008160">
    <property type="entry name" value="Collagen"/>
</dbReference>
<feature type="compositionally biased region" description="Polar residues" evidence="12">
    <location>
        <begin position="484"/>
        <end position="522"/>
    </location>
</feature>
<evidence type="ECO:0000256" key="5">
    <source>
        <dbReference type="ARBA" id="ARBA00022729"/>
    </source>
</evidence>
<dbReference type="GO" id="GO:0005886">
    <property type="term" value="C:plasma membrane"/>
    <property type="evidence" value="ECO:0007669"/>
    <property type="project" value="UniProtKB-SubCell"/>
</dbReference>